<evidence type="ECO:0000256" key="4">
    <source>
        <dbReference type="ARBA" id="ARBA00023136"/>
    </source>
</evidence>
<evidence type="ECO:0000313" key="6">
    <source>
        <dbReference type="EMBL" id="AFP08196.1"/>
    </source>
</evidence>
<dbReference type="EMBL" id="JW875679">
    <property type="protein sequence ID" value="AFP08196.1"/>
    <property type="molecule type" value="mRNA"/>
</dbReference>
<evidence type="ECO:0000256" key="2">
    <source>
        <dbReference type="ARBA" id="ARBA00022692"/>
    </source>
</evidence>
<evidence type="ECO:0000256" key="1">
    <source>
        <dbReference type="ARBA" id="ARBA00004141"/>
    </source>
</evidence>
<dbReference type="GO" id="GO:1902936">
    <property type="term" value="F:phosphatidylinositol bisphosphate binding"/>
    <property type="evidence" value="ECO:0007669"/>
    <property type="project" value="TreeGrafter"/>
</dbReference>
<reference evidence="6" key="1">
    <citation type="journal article" date="2014" name="Nature">
        <title>Elephant shark genome provides unique insights into gnathostome evolution.</title>
        <authorList>
            <consortium name="International Elephant Shark Genome Sequencing Consortium"/>
            <person name="Venkatesh B."/>
            <person name="Lee A.P."/>
            <person name="Ravi V."/>
            <person name="Maurya A.K."/>
            <person name="Lian M.M."/>
            <person name="Swann J.B."/>
            <person name="Ohta Y."/>
            <person name="Flajnik M.F."/>
            <person name="Sutoh Y."/>
            <person name="Kasahara M."/>
            <person name="Hoon S."/>
            <person name="Gangu V."/>
            <person name="Roy S.W."/>
            <person name="Irimia M."/>
            <person name="Korzh V."/>
            <person name="Kondrychyn I."/>
            <person name="Lim Z.W."/>
            <person name="Tay B.H."/>
            <person name="Tohari S."/>
            <person name="Kong K.W."/>
            <person name="Ho S."/>
            <person name="Lorente-Galdos B."/>
            <person name="Quilez J."/>
            <person name="Marques-Bonet T."/>
            <person name="Raney B.J."/>
            <person name="Ingham P.W."/>
            <person name="Tay A."/>
            <person name="Hillier L.W."/>
            <person name="Minx P."/>
            <person name="Boehm T."/>
            <person name="Wilson R.K."/>
            <person name="Brenner S."/>
            <person name="Warren W.C."/>
        </authorList>
    </citation>
    <scope>NUCLEOTIDE SEQUENCE</scope>
    <source>
        <tissue evidence="6">Liver</tissue>
    </source>
</reference>
<dbReference type="PANTHER" id="PTHR16100">
    <property type="entry name" value="PHOSPHOINOSITIDE-INTERACTING PROTEIN FAMILY MEMBER"/>
    <property type="match status" value="1"/>
</dbReference>
<keyword evidence="3 5" id="KW-1133">Transmembrane helix</keyword>
<feature type="transmembrane region" description="Helical" evidence="5">
    <location>
        <begin position="90"/>
        <end position="110"/>
    </location>
</feature>
<evidence type="ECO:0000256" key="5">
    <source>
        <dbReference type="SAM" id="Phobius"/>
    </source>
</evidence>
<keyword evidence="2 5" id="KW-0812">Transmembrane</keyword>
<organism evidence="6">
    <name type="scientific">Callorhinchus milii</name>
    <name type="common">Ghost shark</name>
    <dbReference type="NCBI Taxonomy" id="7868"/>
    <lineage>
        <taxon>Eukaryota</taxon>
        <taxon>Metazoa</taxon>
        <taxon>Chordata</taxon>
        <taxon>Craniata</taxon>
        <taxon>Vertebrata</taxon>
        <taxon>Chondrichthyes</taxon>
        <taxon>Holocephali</taxon>
        <taxon>Chimaeriformes</taxon>
        <taxon>Callorhinchidae</taxon>
        <taxon>Callorhinchus</taxon>
    </lineage>
</organism>
<sequence>MEMSSTENIDLGVRSCSESNDLLTSQTVSSFYGSSQSESLWALERRSAWEIYHKPIIIMSIGGAFFLVGCVLTGLYFADITKKTCNVLGPAALSIGLMFLVYGLVWVPIIKEKRQQKSISKFYRNQKMSFIHL</sequence>
<feature type="transmembrane region" description="Helical" evidence="5">
    <location>
        <begin position="56"/>
        <end position="78"/>
    </location>
</feature>
<dbReference type="AlphaFoldDB" id="V9L8S8"/>
<comment type="subcellular location">
    <subcellularLocation>
        <location evidence="1">Membrane</location>
        <topology evidence="1">Multi-pass membrane protein</topology>
    </subcellularLocation>
</comment>
<dbReference type="GO" id="GO:0044325">
    <property type="term" value="F:transmembrane transporter binding"/>
    <property type="evidence" value="ECO:0007669"/>
    <property type="project" value="TreeGrafter"/>
</dbReference>
<name>V9L8S8_CALMI</name>
<dbReference type="GO" id="GO:0005886">
    <property type="term" value="C:plasma membrane"/>
    <property type="evidence" value="ECO:0007669"/>
    <property type="project" value="TreeGrafter"/>
</dbReference>
<proteinExistence type="evidence at transcript level"/>
<dbReference type="PANTHER" id="PTHR16100:SF4">
    <property type="entry name" value="PHOSPHOINOSITIDE-INTERACTING PROTEIN"/>
    <property type="match status" value="1"/>
</dbReference>
<dbReference type="InterPro" id="IPR028068">
    <property type="entry name" value="PIRT"/>
</dbReference>
<dbReference type="Pfam" id="PF15099">
    <property type="entry name" value="PIRT"/>
    <property type="match status" value="1"/>
</dbReference>
<keyword evidence="4 5" id="KW-0472">Membrane</keyword>
<evidence type="ECO:0000256" key="3">
    <source>
        <dbReference type="ARBA" id="ARBA00022989"/>
    </source>
</evidence>
<accession>V9L8S8</accession>
<protein>
    <submittedName>
        <fullName evidence="6">Phosphoinositide-interacting protein-like protein</fullName>
    </submittedName>
</protein>